<proteinExistence type="predicted"/>
<dbReference type="AlphaFoldDB" id="C1CY41"/>
<feature type="transmembrane region" description="Helical" evidence="1">
    <location>
        <begin position="48"/>
        <end position="65"/>
    </location>
</feature>
<dbReference type="STRING" id="546414.Deide_19950"/>
<organism evidence="2 3">
    <name type="scientific">Deinococcus deserti (strain DSM 17065 / CIP 109153 / LMG 22923 / VCD115)</name>
    <dbReference type="NCBI Taxonomy" id="546414"/>
    <lineage>
        <taxon>Bacteria</taxon>
        <taxon>Thermotogati</taxon>
        <taxon>Deinococcota</taxon>
        <taxon>Deinococci</taxon>
        <taxon>Deinococcales</taxon>
        <taxon>Deinococcaceae</taxon>
        <taxon>Deinococcus</taxon>
    </lineage>
</organism>
<gene>
    <name evidence="2" type="ordered locus">Deide_19950</name>
</gene>
<accession>C1CY41</accession>
<keyword evidence="1" id="KW-0812">Transmembrane</keyword>
<protein>
    <submittedName>
        <fullName evidence="2">Uncharacterized protein</fullName>
    </submittedName>
</protein>
<feature type="transmembrane region" description="Helical" evidence="1">
    <location>
        <begin position="133"/>
        <end position="151"/>
    </location>
</feature>
<keyword evidence="1" id="KW-0472">Membrane</keyword>
<dbReference type="HOGENOM" id="CLU_1319187_0_0_0"/>
<sequence length="208" mass="22656">MPVLPSAHDTLPGRRRLLLASLLLTLAGTLLAMVLARNDRWDLQVDRPLYAALALAIALLWWSTWRSRLPLHRSTQALIGCAAVFMALKLSLLGVVTVDQNVTMQELMESLSWLSPVMAWALATASSHQMRRVLMGLLGVVGVLSAGLVAQRSAGLGELDRDLLRVALQLNLPGWCITAPGSICRARPRSRGCRANAKPCNSWPTMTC</sequence>
<dbReference type="PaxDb" id="546414-Deide_19950"/>
<keyword evidence="3" id="KW-1185">Reference proteome</keyword>
<reference evidence="2 3" key="1">
    <citation type="journal article" date="2009" name="PLoS Genet.">
        <title>Alliance of proteomics and genomics to unravel the specificities of Sahara bacterium Deinococcus deserti.</title>
        <authorList>
            <person name="de Groot A."/>
            <person name="Dulermo R."/>
            <person name="Ortet P."/>
            <person name="Blanchard L."/>
            <person name="Guerin P."/>
            <person name="Fernandez B."/>
            <person name="Vacherie B."/>
            <person name="Dossat C."/>
            <person name="Jolivet E."/>
            <person name="Siguier P."/>
            <person name="Chandler M."/>
            <person name="Barakat M."/>
            <person name="Dedieu A."/>
            <person name="Barbe V."/>
            <person name="Heulin T."/>
            <person name="Sommer S."/>
            <person name="Achouak W."/>
            <person name="Armengaud J."/>
        </authorList>
    </citation>
    <scope>NUCLEOTIDE SEQUENCE [LARGE SCALE GENOMIC DNA]</scope>
    <source>
        <strain evidence="3">DSM 17065 / CIP 109153 / LMG 22923 / VCD115</strain>
    </source>
</reference>
<feature type="transmembrane region" description="Helical" evidence="1">
    <location>
        <begin position="77"/>
        <end position="98"/>
    </location>
</feature>
<dbReference type="EMBL" id="CP001114">
    <property type="protein sequence ID" value="ACO46997.1"/>
    <property type="molecule type" value="Genomic_DNA"/>
</dbReference>
<evidence type="ECO:0000313" key="2">
    <source>
        <dbReference type="EMBL" id="ACO46997.1"/>
    </source>
</evidence>
<evidence type="ECO:0000256" key="1">
    <source>
        <dbReference type="SAM" id="Phobius"/>
    </source>
</evidence>
<name>C1CY41_DEIDV</name>
<dbReference type="KEGG" id="ddr:Deide_19950"/>
<keyword evidence="1" id="KW-1133">Transmembrane helix</keyword>
<dbReference type="Proteomes" id="UP000002208">
    <property type="component" value="Chromosome"/>
</dbReference>
<evidence type="ECO:0000313" key="3">
    <source>
        <dbReference type="Proteomes" id="UP000002208"/>
    </source>
</evidence>
<dbReference type="RefSeq" id="WP_012694118.1">
    <property type="nucleotide sequence ID" value="NC_012526.1"/>
</dbReference>